<evidence type="ECO:0000313" key="2">
    <source>
        <dbReference type="EMBL" id="KGF56060.1"/>
    </source>
</evidence>
<feature type="transmembrane region" description="Helical" evidence="1">
    <location>
        <begin position="105"/>
        <end position="123"/>
    </location>
</feature>
<accession>A0A096BAG4</accession>
<evidence type="ECO:0000313" key="3">
    <source>
        <dbReference type="Proteomes" id="UP000029585"/>
    </source>
</evidence>
<keyword evidence="1" id="KW-1133">Transmembrane helix</keyword>
<comment type="caution">
    <text evidence="2">The sequence shown here is derived from an EMBL/GenBank/DDBJ whole genome shotgun (WGS) entry which is preliminary data.</text>
</comment>
<protein>
    <submittedName>
        <fullName evidence="2">Uncharacterized protein</fullName>
    </submittedName>
</protein>
<dbReference type="PATRIC" id="fig|742738.3.peg.1424"/>
<keyword evidence="3" id="KW-1185">Reference proteome</keyword>
<dbReference type="HOGENOM" id="CLU_1966769_0_0_9"/>
<organism evidence="2 3">
    <name type="scientific">Flavonifractor plautii 1_3_50AFAA</name>
    <dbReference type="NCBI Taxonomy" id="742738"/>
    <lineage>
        <taxon>Bacteria</taxon>
        <taxon>Bacillati</taxon>
        <taxon>Bacillota</taxon>
        <taxon>Clostridia</taxon>
        <taxon>Eubacteriales</taxon>
        <taxon>Oscillospiraceae</taxon>
        <taxon>Flavonifractor</taxon>
    </lineage>
</organism>
<name>A0A096BAG4_FLAPL</name>
<keyword evidence="1" id="KW-0812">Transmembrane</keyword>
<dbReference type="Proteomes" id="UP000029585">
    <property type="component" value="Unassembled WGS sequence"/>
</dbReference>
<proteinExistence type="predicted"/>
<dbReference type="EMBL" id="ADLO01000049">
    <property type="protein sequence ID" value="KGF56060.1"/>
    <property type="molecule type" value="Genomic_DNA"/>
</dbReference>
<sequence>MTPEERRAQLAAELDTLLDAVVSIGPHSQRDADAGAPEGAFLAELERQLNEKTAELEALNARMNTFSYRFRATSRGLLWLVWLAAAGMLVSSFTLAPFLGPGYQAVFLPLALACIAWAVWASIPPKVYAPPPVPFRGRRFRLCPRLSVSHSGLAPRP</sequence>
<keyword evidence="1" id="KW-0472">Membrane</keyword>
<gene>
    <name evidence="2" type="ORF">HMPREF9460_01377</name>
</gene>
<dbReference type="AlphaFoldDB" id="A0A096BAG4"/>
<dbReference type="RefSeq" id="WP_242848595.1">
    <property type="nucleotide sequence ID" value="NZ_KN174162.1"/>
</dbReference>
<reference evidence="2 3" key="1">
    <citation type="submission" date="2011-08" db="EMBL/GenBank/DDBJ databases">
        <title>The Genome Sequence of Clostridium orbiscindens 1_3_50AFAA.</title>
        <authorList>
            <consortium name="The Broad Institute Genome Sequencing Platform"/>
            <person name="Earl A."/>
            <person name="Ward D."/>
            <person name="Feldgarden M."/>
            <person name="Gevers D."/>
            <person name="Daigneault M."/>
            <person name="Strauss J."/>
            <person name="Allen-Vercoe E."/>
            <person name="Young S.K."/>
            <person name="Zeng Q."/>
            <person name="Gargeya S."/>
            <person name="Fitzgerald M."/>
            <person name="Haas B."/>
            <person name="Abouelleil A."/>
            <person name="Alvarado L."/>
            <person name="Arachchi H.M."/>
            <person name="Berlin A."/>
            <person name="Brown A."/>
            <person name="Chapman S.B."/>
            <person name="Chen Z."/>
            <person name="Dunbar C."/>
            <person name="Freedman E."/>
            <person name="Gearin G."/>
            <person name="Gellesch M."/>
            <person name="Goldberg J."/>
            <person name="Griggs A."/>
            <person name="Gujja S."/>
            <person name="Heiman D."/>
            <person name="Howarth C."/>
            <person name="Larson L."/>
            <person name="Lui A."/>
            <person name="MacDonald P.J.P."/>
            <person name="Montmayeur A."/>
            <person name="Murphy C."/>
            <person name="Neiman D."/>
            <person name="Pearson M."/>
            <person name="Priest M."/>
            <person name="Roberts A."/>
            <person name="Saif S."/>
            <person name="Shea T."/>
            <person name="Shenoy N."/>
            <person name="Sisk P."/>
            <person name="Stolte C."/>
            <person name="Sykes S."/>
            <person name="Wortman J."/>
            <person name="Nusbaum C."/>
            <person name="Birren B."/>
        </authorList>
    </citation>
    <scope>NUCLEOTIDE SEQUENCE [LARGE SCALE GENOMIC DNA]</scope>
    <source>
        <strain evidence="2 3">1_3_50AFAA</strain>
    </source>
</reference>
<feature type="transmembrane region" description="Helical" evidence="1">
    <location>
        <begin position="77"/>
        <end position="99"/>
    </location>
</feature>
<evidence type="ECO:0000256" key="1">
    <source>
        <dbReference type="SAM" id="Phobius"/>
    </source>
</evidence>